<name>A0A379JKJ8_9NOCA</name>
<evidence type="ECO:0000256" key="1">
    <source>
        <dbReference type="ARBA" id="ARBA00000085"/>
    </source>
</evidence>
<dbReference type="GO" id="GO:0046983">
    <property type="term" value="F:protein dimerization activity"/>
    <property type="evidence" value="ECO:0007669"/>
    <property type="project" value="InterPro"/>
</dbReference>
<dbReference type="SUPFAM" id="SSF55874">
    <property type="entry name" value="ATPase domain of HSP90 chaperone/DNA topoisomerase II/histidine kinase"/>
    <property type="match status" value="1"/>
</dbReference>
<keyword evidence="4 11" id="KW-0808">Transferase</keyword>
<evidence type="ECO:0000256" key="5">
    <source>
        <dbReference type="ARBA" id="ARBA00022741"/>
    </source>
</evidence>
<keyword evidence="9" id="KW-0472">Membrane</keyword>
<evidence type="ECO:0000256" key="8">
    <source>
        <dbReference type="ARBA" id="ARBA00023012"/>
    </source>
</evidence>
<evidence type="ECO:0000256" key="6">
    <source>
        <dbReference type="ARBA" id="ARBA00022777"/>
    </source>
</evidence>
<dbReference type="EC" id="2.7.13.3" evidence="2"/>
<dbReference type="InterPro" id="IPR011712">
    <property type="entry name" value="Sig_transdc_His_kin_sub3_dim/P"/>
</dbReference>
<accession>A0A379JKJ8</accession>
<sequence>MNCRAAFAVVLATALVVGAVVVAMDWSTAAMHDPARTLLLGPRESFVAARGPYPPVFGVWELVLFLGAGTAFVAAGFIAWRARPREWTGPLIIVAGLLWLLGGLRRSSDPALFTIAAVVTNLYLPVLIQVLLGFPTGRLRYRWERWFVGACWVLATVGVAAEWMFFDPRAVATTHPSTSVNLLLVHHDPTIATVVQLTVGGLAAVCGLVVTVVIARRWRVGSPAYRSAFLPLGAAGLVAIVVTVGILASAVRFPGSQHAWLLELRYPTSAVLPVAVAFGVIRYQLARVAVGSAVTAIGSAPPAGAFVTALRRAVRDPTLALWTYAAEHECFVDAEGRRRALPVPGGPQSATVLERGGVPVGALVFDTALPAADPELLAAVRAAAALALEHDRLRADLQEQLGEVRRSRERLATAADTARRRVERDLHDGAQQRLVAAAILLGRARRAGDITTRDTLLAEGVGELDTALAELREFARGVFPPMLAARGLPAALDSLAQRAVLPVRVTGEPASRPPAVIEAAAYFVAAEAVTNATRYADARTIQIRCETDDDELRLCVVDDGCGGAVVSPGGGLDGLADRVAALGGTFELHSPPGAGTTVTATFPLRSVTA</sequence>
<evidence type="ECO:0000256" key="3">
    <source>
        <dbReference type="ARBA" id="ARBA00022553"/>
    </source>
</evidence>
<dbReference type="GO" id="GO:0016020">
    <property type="term" value="C:membrane"/>
    <property type="evidence" value="ECO:0007669"/>
    <property type="project" value="InterPro"/>
</dbReference>
<dbReference type="InterPro" id="IPR050482">
    <property type="entry name" value="Sensor_HK_TwoCompSys"/>
</dbReference>
<keyword evidence="9" id="KW-1133">Transmembrane helix</keyword>
<dbReference type="PANTHER" id="PTHR24421">
    <property type="entry name" value="NITRATE/NITRITE SENSOR PROTEIN NARX-RELATED"/>
    <property type="match status" value="1"/>
</dbReference>
<evidence type="ECO:0000256" key="7">
    <source>
        <dbReference type="ARBA" id="ARBA00022840"/>
    </source>
</evidence>
<feature type="transmembrane region" description="Helical" evidence="9">
    <location>
        <begin position="87"/>
        <end position="105"/>
    </location>
</feature>
<keyword evidence="8" id="KW-0902">Two-component regulatory system</keyword>
<dbReference type="PANTHER" id="PTHR24421:SF10">
    <property type="entry name" value="NITRATE_NITRITE SENSOR PROTEIN NARQ"/>
    <property type="match status" value="1"/>
</dbReference>
<feature type="transmembrane region" description="Helical" evidence="9">
    <location>
        <begin position="111"/>
        <end position="134"/>
    </location>
</feature>
<reference evidence="11 12" key="1">
    <citation type="submission" date="2018-06" db="EMBL/GenBank/DDBJ databases">
        <authorList>
            <consortium name="Pathogen Informatics"/>
            <person name="Doyle S."/>
        </authorList>
    </citation>
    <scope>NUCLEOTIDE SEQUENCE [LARGE SCALE GENOMIC DNA]</scope>
    <source>
        <strain evidence="11 12">NCTC1934</strain>
    </source>
</reference>
<organism evidence="11 12">
    <name type="scientific">Nocardia otitidiscaviarum</name>
    <dbReference type="NCBI Taxonomy" id="1823"/>
    <lineage>
        <taxon>Bacteria</taxon>
        <taxon>Bacillati</taxon>
        <taxon>Actinomycetota</taxon>
        <taxon>Actinomycetes</taxon>
        <taxon>Mycobacteriales</taxon>
        <taxon>Nocardiaceae</taxon>
        <taxon>Nocardia</taxon>
    </lineage>
</organism>
<dbReference type="Gene3D" id="3.30.565.10">
    <property type="entry name" value="Histidine kinase-like ATPase, C-terminal domain"/>
    <property type="match status" value="1"/>
</dbReference>
<feature type="transmembrane region" description="Helical" evidence="9">
    <location>
        <begin position="191"/>
        <end position="215"/>
    </location>
</feature>
<dbReference type="CDD" id="cd16917">
    <property type="entry name" value="HATPase_UhpB-NarQ-NarX-like"/>
    <property type="match status" value="1"/>
</dbReference>
<dbReference type="Pfam" id="PF07730">
    <property type="entry name" value="HisKA_3"/>
    <property type="match status" value="1"/>
</dbReference>
<keyword evidence="9" id="KW-0812">Transmembrane</keyword>
<feature type="transmembrane region" description="Helical" evidence="9">
    <location>
        <begin position="264"/>
        <end position="281"/>
    </location>
</feature>
<feature type="transmembrane region" description="Helical" evidence="9">
    <location>
        <begin position="227"/>
        <end position="252"/>
    </location>
</feature>
<keyword evidence="7" id="KW-0067">ATP-binding</keyword>
<protein>
    <recommendedName>
        <fullName evidence="2">histidine kinase</fullName>
        <ecNumber evidence="2">2.7.13.3</ecNumber>
    </recommendedName>
</protein>
<dbReference type="GO" id="GO:0005524">
    <property type="term" value="F:ATP binding"/>
    <property type="evidence" value="ECO:0007669"/>
    <property type="project" value="UniProtKB-KW"/>
</dbReference>
<keyword evidence="6 11" id="KW-0418">Kinase</keyword>
<evidence type="ECO:0000256" key="2">
    <source>
        <dbReference type="ARBA" id="ARBA00012438"/>
    </source>
</evidence>
<dbReference type="SMART" id="SM00387">
    <property type="entry name" value="HATPase_c"/>
    <property type="match status" value="1"/>
</dbReference>
<keyword evidence="3" id="KW-0597">Phosphoprotein</keyword>
<feature type="transmembrane region" description="Helical" evidence="9">
    <location>
        <begin position="146"/>
        <end position="166"/>
    </location>
</feature>
<dbReference type="AlphaFoldDB" id="A0A379JKJ8"/>
<dbReference type="Gene3D" id="1.20.5.1930">
    <property type="match status" value="1"/>
</dbReference>
<evidence type="ECO:0000259" key="10">
    <source>
        <dbReference type="SMART" id="SM00387"/>
    </source>
</evidence>
<dbReference type="InterPro" id="IPR036890">
    <property type="entry name" value="HATPase_C_sf"/>
</dbReference>
<keyword evidence="5" id="KW-0547">Nucleotide-binding</keyword>
<dbReference type="Pfam" id="PF02518">
    <property type="entry name" value="HATPase_c"/>
    <property type="match status" value="1"/>
</dbReference>
<dbReference type="Proteomes" id="UP000255467">
    <property type="component" value="Unassembled WGS sequence"/>
</dbReference>
<feature type="domain" description="Histidine kinase/HSP90-like ATPase" evidence="10">
    <location>
        <begin position="516"/>
        <end position="606"/>
    </location>
</feature>
<dbReference type="InterPro" id="IPR003594">
    <property type="entry name" value="HATPase_dom"/>
</dbReference>
<dbReference type="GO" id="GO:0000155">
    <property type="term" value="F:phosphorelay sensor kinase activity"/>
    <property type="evidence" value="ECO:0007669"/>
    <property type="project" value="InterPro"/>
</dbReference>
<gene>
    <name evidence="11" type="primary">devS_2</name>
    <name evidence="11" type="ORF">NCTC1934_06238</name>
</gene>
<evidence type="ECO:0000313" key="12">
    <source>
        <dbReference type="Proteomes" id="UP000255467"/>
    </source>
</evidence>
<evidence type="ECO:0000256" key="9">
    <source>
        <dbReference type="SAM" id="Phobius"/>
    </source>
</evidence>
<comment type="catalytic activity">
    <reaction evidence="1">
        <text>ATP + protein L-histidine = ADP + protein N-phospho-L-histidine.</text>
        <dbReference type="EC" id="2.7.13.3"/>
    </reaction>
</comment>
<evidence type="ECO:0000256" key="4">
    <source>
        <dbReference type="ARBA" id="ARBA00022679"/>
    </source>
</evidence>
<dbReference type="EMBL" id="UGRY01000006">
    <property type="protein sequence ID" value="SUD48894.1"/>
    <property type="molecule type" value="Genomic_DNA"/>
</dbReference>
<dbReference type="RefSeq" id="WP_039818655.1">
    <property type="nucleotide sequence ID" value="NZ_UGRY01000006.1"/>
</dbReference>
<proteinExistence type="predicted"/>
<keyword evidence="12" id="KW-1185">Reference proteome</keyword>
<feature type="transmembrane region" description="Helical" evidence="9">
    <location>
        <begin position="62"/>
        <end position="80"/>
    </location>
</feature>
<evidence type="ECO:0000313" key="11">
    <source>
        <dbReference type="EMBL" id="SUD48894.1"/>
    </source>
</evidence>